<dbReference type="Proteomes" id="UP000265520">
    <property type="component" value="Unassembled WGS sequence"/>
</dbReference>
<gene>
    <name evidence="2" type="ORF">A2U01_0021975</name>
</gene>
<comment type="caution">
    <text evidence="2">The sequence shown here is derived from an EMBL/GenBank/DDBJ whole genome shotgun (WGS) entry which is preliminary data.</text>
</comment>
<accession>A0A392NM78</accession>
<feature type="non-terminal residue" evidence="2">
    <location>
        <position position="270"/>
    </location>
</feature>
<keyword evidence="3" id="KW-1185">Reference proteome</keyword>
<reference evidence="2 3" key="1">
    <citation type="journal article" date="2018" name="Front. Plant Sci.">
        <title>Red Clover (Trifolium pratense) and Zigzag Clover (T. medium) - A Picture of Genomic Similarities and Differences.</title>
        <authorList>
            <person name="Dluhosova J."/>
            <person name="Istvanek J."/>
            <person name="Nedelnik J."/>
            <person name="Repkova J."/>
        </authorList>
    </citation>
    <scope>NUCLEOTIDE SEQUENCE [LARGE SCALE GENOMIC DNA]</scope>
    <source>
        <strain evidence="3">cv. 10/8</strain>
        <tissue evidence="2">Leaf</tissue>
    </source>
</reference>
<dbReference type="EMBL" id="LXQA010044771">
    <property type="protein sequence ID" value="MCI00951.1"/>
    <property type="molecule type" value="Genomic_DNA"/>
</dbReference>
<evidence type="ECO:0000313" key="2">
    <source>
        <dbReference type="EMBL" id="MCI00951.1"/>
    </source>
</evidence>
<dbReference type="PANTHER" id="PTHR31099:SF49">
    <property type="entry name" value="MYOSIN HEAVY CHAIN-LIKE PROTEIN"/>
    <property type="match status" value="1"/>
</dbReference>
<evidence type="ECO:0000259" key="1">
    <source>
        <dbReference type="Pfam" id="PF04195"/>
    </source>
</evidence>
<dbReference type="InterPro" id="IPR007321">
    <property type="entry name" value="Transposase_28"/>
</dbReference>
<dbReference type="Pfam" id="PF04195">
    <property type="entry name" value="Transposase_28"/>
    <property type="match status" value="1"/>
</dbReference>
<feature type="domain" description="Transposase (putative) gypsy type" evidence="1">
    <location>
        <begin position="76"/>
        <end position="138"/>
    </location>
</feature>
<feature type="non-terminal residue" evidence="2">
    <location>
        <position position="1"/>
    </location>
</feature>
<name>A0A392NM78_9FABA</name>
<sequence>ESSEKYKLVDTITDPELDWVGQEPRGIASVITPTAGGKFLTVEDGPGKNWDLYYPVEGKRVCSAYSEDGFAMYEFAFKELGFRLPFSEFALGVFDWLRLSPSQLHPNSLAFIRDFEIVCEYLEVDATIPLFFRVFKLQRHPVKNEQHGWVSLKQSTKIFRMFVDSVRGFKERYYIVKPITPVAVDSLYRNKHFDQPTDYYLTKDEALSEPELVGLEKLKKYVGSFKPICYVYASGELILNNRGKPRVKQRFINTKSLLECECKAECKALL</sequence>
<protein>
    <recommendedName>
        <fullName evidence="1">Transposase (putative) gypsy type domain-containing protein</fullName>
    </recommendedName>
</protein>
<dbReference type="PANTHER" id="PTHR31099">
    <property type="entry name" value="OS06G0165300 PROTEIN"/>
    <property type="match status" value="1"/>
</dbReference>
<dbReference type="AlphaFoldDB" id="A0A392NM78"/>
<proteinExistence type="predicted"/>
<evidence type="ECO:0000313" key="3">
    <source>
        <dbReference type="Proteomes" id="UP000265520"/>
    </source>
</evidence>
<organism evidence="2 3">
    <name type="scientific">Trifolium medium</name>
    <dbReference type="NCBI Taxonomy" id="97028"/>
    <lineage>
        <taxon>Eukaryota</taxon>
        <taxon>Viridiplantae</taxon>
        <taxon>Streptophyta</taxon>
        <taxon>Embryophyta</taxon>
        <taxon>Tracheophyta</taxon>
        <taxon>Spermatophyta</taxon>
        <taxon>Magnoliopsida</taxon>
        <taxon>eudicotyledons</taxon>
        <taxon>Gunneridae</taxon>
        <taxon>Pentapetalae</taxon>
        <taxon>rosids</taxon>
        <taxon>fabids</taxon>
        <taxon>Fabales</taxon>
        <taxon>Fabaceae</taxon>
        <taxon>Papilionoideae</taxon>
        <taxon>50 kb inversion clade</taxon>
        <taxon>NPAAA clade</taxon>
        <taxon>Hologalegina</taxon>
        <taxon>IRL clade</taxon>
        <taxon>Trifolieae</taxon>
        <taxon>Trifolium</taxon>
    </lineage>
</organism>